<keyword evidence="2" id="KW-1185">Reference proteome</keyword>
<name>A0A392VSL0_9FABA</name>
<dbReference type="Proteomes" id="UP000265520">
    <property type="component" value="Unassembled WGS sequence"/>
</dbReference>
<dbReference type="AlphaFoldDB" id="A0A392VSL0"/>
<comment type="caution">
    <text evidence="1">The sequence shown here is derived from an EMBL/GenBank/DDBJ whole genome shotgun (WGS) entry which is preliminary data.</text>
</comment>
<dbReference type="EMBL" id="LXQA011218748">
    <property type="protein sequence ID" value="MCI89410.1"/>
    <property type="molecule type" value="Genomic_DNA"/>
</dbReference>
<evidence type="ECO:0000313" key="1">
    <source>
        <dbReference type="EMBL" id="MCI89410.1"/>
    </source>
</evidence>
<feature type="non-terminal residue" evidence="1">
    <location>
        <position position="1"/>
    </location>
</feature>
<evidence type="ECO:0000313" key="2">
    <source>
        <dbReference type="Proteomes" id="UP000265520"/>
    </source>
</evidence>
<sequence length="32" mass="3737">LRWASGFSLRRWSSTPPRFIVLSGELFTVVDR</sequence>
<reference evidence="1 2" key="1">
    <citation type="journal article" date="2018" name="Front. Plant Sci.">
        <title>Red Clover (Trifolium pratense) and Zigzag Clover (T. medium) - A Picture of Genomic Similarities and Differences.</title>
        <authorList>
            <person name="Dluhosova J."/>
            <person name="Istvanek J."/>
            <person name="Nedelnik J."/>
            <person name="Repkova J."/>
        </authorList>
    </citation>
    <scope>NUCLEOTIDE SEQUENCE [LARGE SCALE GENOMIC DNA]</scope>
    <source>
        <strain evidence="2">cv. 10/8</strain>
        <tissue evidence="1">Leaf</tissue>
    </source>
</reference>
<accession>A0A392VSL0</accession>
<protein>
    <submittedName>
        <fullName evidence="1">Uncharacterized protein</fullName>
    </submittedName>
</protein>
<proteinExistence type="predicted"/>
<organism evidence="1 2">
    <name type="scientific">Trifolium medium</name>
    <dbReference type="NCBI Taxonomy" id="97028"/>
    <lineage>
        <taxon>Eukaryota</taxon>
        <taxon>Viridiplantae</taxon>
        <taxon>Streptophyta</taxon>
        <taxon>Embryophyta</taxon>
        <taxon>Tracheophyta</taxon>
        <taxon>Spermatophyta</taxon>
        <taxon>Magnoliopsida</taxon>
        <taxon>eudicotyledons</taxon>
        <taxon>Gunneridae</taxon>
        <taxon>Pentapetalae</taxon>
        <taxon>rosids</taxon>
        <taxon>fabids</taxon>
        <taxon>Fabales</taxon>
        <taxon>Fabaceae</taxon>
        <taxon>Papilionoideae</taxon>
        <taxon>50 kb inversion clade</taxon>
        <taxon>NPAAA clade</taxon>
        <taxon>Hologalegina</taxon>
        <taxon>IRL clade</taxon>
        <taxon>Trifolieae</taxon>
        <taxon>Trifolium</taxon>
    </lineage>
</organism>